<dbReference type="RefSeq" id="WP_322937615.1">
    <property type="nucleotide sequence ID" value="NZ_CP141059.1"/>
</dbReference>
<evidence type="ECO:0000313" key="3">
    <source>
        <dbReference type="EMBL" id="WQQ26849.1"/>
    </source>
</evidence>
<evidence type="ECO:0000259" key="2">
    <source>
        <dbReference type="Pfam" id="PF13091"/>
    </source>
</evidence>
<dbReference type="Pfam" id="PF13091">
    <property type="entry name" value="PLDc_2"/>
    <property type="match status" value="1"/>
</dbReference>
<feature type="domain" description="Phospholipase D-like" evidence="2">
    <location>
        <begin position="85"/>
        <end position="215"/>
    </location>
</feature>
<dbReference type="EMBL" id="CP141059">
    <property type="protein sequence ID" value="WQQ26849.1"/>
    <property type="molecule type" value="Genomic_DNA"/>
</dbReference>
<feature type="compositionally biased region" description="Low complexity" evidence="1">
    <location>
        <begin position="37"/>
        <end position="53"/>
    </location>
</feature>
<dbReference type="Proteomes" id="UP001327225">
    <property type="component" value="Chromosome"/>
</dbReference>
<dbReference type="Gene3D" id="3.30.870.10">
    <property type="entry name" value="Endonuclease Chain A"/>
    <property type="match status" value="2"/>
</dbReference>
<keyword evidence="4" id="KW-1185">Reference proteome</keyword>
<organism evidence="3 4">
    <name type="scientific">Nocardioides bizhenqiangii</name>
    <dbReference type="NCBI Taxonomy" id="3095076"/>
    <lineage>
        <taxon>Bacteria</taxon>
        <taxon>Bacillati</taxon>
        <taxon>Actinomycetota</taxon>
        <taxon>Actinomycetes</taxon>
        <taxon>Propionibacteriales</taxon>
        <taxon>Nocardioidaceae</taxon>
        <taxon>Nocardioides</taxon>
    </lineage>
</organism>
<sequence>MISSETHRSLLVAVLVPLVVGAAFHATSPDRSDPDLPARSAAEQAASEAFSPPRRAILANDPRSRPHAIARALARYVDAVPTGEFIKVETYFLGSRITYPALVRAFRRGVHVQVILNGSSRYRFPQGLRLATVLNADRTDRSWVVFTDLSARGPEGVLSINHNKIWRFSRVGDRRWVTVVGSYNNTDYSDTHAFSMMWSLALPPVYDAIEQTFQESRRDRPAGANPMREFRGNGWSSYALPSSIQSADHDPVMKALRSIPARRDTVVRIAMFTMWDSRGEWIADRLAAMARRGARVTFVAGPLVGRLPRAELLAAGVRVEGGCWPADETFVHDKAMSATYVARGERRYWTWIGSDNWTTHTMNSDQTVVGIAGRDVHRQYVRHFDVLTERPDIDPDRCDLFAD</sequence>
<proteinExistence type="predicted"/>
<dbReference type="SUPFAM" id="SSF56024">
    <property type="entry name" value="Phospholipase D/nuclease"/>
    <property type="match status" value="2"/>
</dbReference>
<reference evidence="4" key="1">
    <citation type="submission" date="2023-12" db="EMBL/GenBank/DDBJ databases">
        <title>Novel species in genus Nocardioides.</title>
        <authorList>
            <person name="Zhou H."/>
        </authorList>
    </citation>
    <scope>NUCLEOTIDE SEQUENCE [LARGE SCALE GENOMIC DNA]</scope>
    <source>
        <strain evidence="4">HM61</strain>
    </source>
</reference>
<feature type="region of interest" description="Disordered" evidence="1">
    <location>
        <begin position="28"/>
        <end position="61"/>
    </location>
</feature>
<accession>A0ABZ0ZSS2</accession>
<evidence type="ECO:0000256" key="1">
    <source>
        <dbReference type="SAM" id="MobiDB-lite"/>
    </source>
</evidence>
<dbReference type="InterPro" id="IPR025202">
    <property type="entry name" value="PLD-like_dom"/>
</dbReference>
<protein>
    <submittedName>
        <fullName evidence="3">Phospholipase D-like domain-containing protein</fullName>
    </submittedName>
</protein>
<gene>
    <name evidence="3" type="ORF">SHK19_01125</name>
</gene>
<evidence type="ECO:0000313" key="4">
    <source>
        <dbReference type="Proteomes" id="UP001327225"/>
    </source>
</evidence>
<name>A0ABZ0ZSS2_9ACTN</name>